<dbReference type="EMBL" id="AP018795">
    <property type="protein sequence ID" value="BBF65513.1"/>
    <property type="molecule type" value="Genomic_DNA"/>
</dbReference>
<dbReference type="RefSeq" id="WP_126604929.1">
    <property type="nucleotide sequence ID" value="NZ_AP018795.1"/>
</dbReference>
<name>A0A2Z6IN49_ACIFI</name>
<gene>
    <name evidence="1" type="ORF">AFERRID_17310</name>
</gene>
<dbReference type="Proteomes" id="UP000280188">
    <property type="component" value="Chromosome"/>
</dbReference>
<evidence type="ECO:0000313" key="2">
    <source>
        <dbReference type="Proteomes" id="UP000280188"/>
    </source>
</evidence>
<dbReference type="InterPro" id="IPR054044">
    <property type="entry name" value="PFIN"/>
</dbReference>
<dbReference type="Pfam" id="PF22162">
    <property type="entry name" value="PFIN"/>
    <property type="match status" value="1"/>
</dbReference>
<organism evidence="1 2">
    <name type="scientific">Acidithiobacillus ferridurans</name>
    <dbReference type="NCBI Taxonomy" id="1232575"/>
    <lineage>
        <taxon>Bacteria</taxon>
        <taxon>Pseudomonadati</taxon>
        <taxon>Pseudomonadota</taxon>
        <taxon>Acidithiobacillia</taxon>
        <taxon>Acidithiobacillales</taxon>
        <taxon>Acidithiobacillaceae</taxon>
        <taxon>Acidithiobacillus</taxon>
    </lineage>
</organism>
<protein>
    <submittedName>
        <fullName evidence="1">Uncharacterized protein</fullName>
    </submittedName>
</protein>
<proteinExistence type="predicted"/>
<evidence type="ECO:0000313" key="1">
    <source>
        <dbReference type="EMBL" id="BBF65513.1"/>
    </source>
</evidence>
<dbReference type="KEGG" id="afj:AFERRID_17310"/>
<reference evidence="1 2" key="1">
    <citation type="journal article" date="2018" name="Microbiol. Resour. Announc.">
        <title>Complete Genome Sequence of Acidithiobacillus ferridurans JCM 18981.</title>
        <authorList>
            <person name="Miyauchi T."/>
            <person name="Kouzuma A."/>
            <person name="Abe T."/>
            <person name="Watanabe K."/>
        </authorList>
    </citation>
    <scope>NUCLEOTIDE SEQUENCE [LARGE SCALE GENOMIC DNA]</scope>
    <source>
        <strain evidence="2">ATCC 33020 / DSM 29468 / JCM 18981 / 11Fe</strain>
    </source>
</reference>
<sequence length="185" mass="21040">MVTFSTKDYWGNLFVVFTVPLPNRPPVFMSMKVTEYNKDKSGVVIIDPEKFLELWRNEPHSIHRSEANGTPQTWPHDRKYGHAAEGFSHGFDNPVPLAYVSHGISTRTIVSHRFLWFGKSVRHEQFHYVGFTNGITRTIWLLTQGCTAFPVECEMPGARELHRVAAAPNTHFYTVGELAEVASHA</sequence>
<keyword evidence="2" id="KW-1185">Reference proteome</keyword>
<accession>A0A2Z6IN49</accession>
<dbReference type="AlphaFoldDB" id="A0A2Z6IN49"/>